<dbReference type="PANTHER" id="PTHR30474">
    <property type="entry name" value="CELL CYCLE PROTEIN"/>
    <property type="match status" value="1"/>
</dbReference>
<dbReference type="InterPro" id="IPR018365">
    <property type="entry name" value="Cell_cycle_FtsW-rel_CS"/>
</dbReference>
<feature type="transmembrane region" description="Helical" evidence="11">
    <location>
        <begin position="84"/>
        <end position="104"/>
    </location>
</feature>
<proteinExistence type="inferred from homology"/>
<dbReference type="InterPro" id="IPR011923">
    <property type="entry name" value="RodA/MrdB"/>
</dbReference>
<sequence length="378" mass="41481">MISGWKRSYRRRREGAWRFGWNALHLDPWLLFALLLTMAGGLVVLYSASGEMVERVEAQSLRFVGALVVMAVIAQIPPSTMMRWTPVLYVTVTLLLVAVDVSGYHAMGAQRWLEIPGLGRFQPSELMKLVMPMTLAAFLARRPLPLSWKDLGICLVLMLIPVVLILEQPDLGTAMLVMFAAGFVILFAGLSWRLILLCLLVAAAALPLMWLYMHDYQRQRVLTFINPESDPLGAGWNIIQSKTAIGSGGVFGKGWMDGTQSQLQFLPERHTDFIVAVLAEEFGLVGVCLLLLCYLMIVGRGLVLAVRAQDTFGRLLAGSLVLTFFIYVVVNIGMVSGLLPVVGVPLPLISYGGTASVTLLAGFGILMAIGTHRKLLPR</sequence>
<comment type="similarity">
    <text evidence="11">Belongs to the SEDS family. MrdB/RodA subfamily.</text>
</comment>
<dbReference type="AlphaFoldDB" id="A0A172YF35"/>
<dbReference type="PROSITE" id="PS00428">
    <property type="entry name" value="FTSW_RODA_SPOVE"/>
    <property type="match status" value="1"/>
</dbReference>
<name>A0A172YF35_9GAMM</name>
<dbReference type="GO" id="GO:0032153">
    <property type="term" value="C:cell division site"/>
    <property type="evidence" value="ECO:0007669"/>
    <property type="project" value="TreeGrafter"/>
</dbReference>
<keyword evidence="13" id="KW-1185">Reference proteome</keyword>
<keyword evidence="6 11" id="KW-0133">Cell shape</keyword>
<dbReference type="GO" id="GO:0008360">
    <property type="term" value="P:regulation of cell shape"/>
    <property type="evidence" value="ECO:0007669"/>
    <property type="project" value="UniProtKB-KW"/>
</dbReference>
<reference evidence="12 13" key="1">
    <citation type="submission" date="2016-04" db="EMBL/GenBank/DDBJ databases">
        <title>Complete Genome Sequence of Halotalea alkalilenta IHB B 13600.</title>
        <authorList>
            <person name="Swarnkar M.K."/>
            <person name="Sharma A."/>
            <person name="Kaushal K."/>
            <person name="Soni R."/>
            <person name="Rana S."/>
            <person name="Singh A.K."/>
            <person name="Gulati A."/>
        </authorList>
    </citation>
    <scope>NUCLEOTIDE SEQUENCE [LARGE SCALE GENOMIC DNA]</scope>
    <source>
        <strain evidence="12 13">IHB B 13600</strain>
    </source>
</reference>
<evidence type="ECO:0000313" key="12">
    <source>
        <dbReference type="EMBL" id="ANF57878.1"/>
    </source>
</evidence>
<evidence type="ECO:0000256" key="9">
    <source>
        <dbReference type="ARBA" id="ARBA00023136"/>
    </source>
</evidence>
<feature type="transmembrane region" description="Helical" evidence="11">
    <location>
        <begin position="60"/>
        <end position="78"/>
    </location>
</feature>
<keyword evidence="8 11" id="KW-1133">Transmembrane helix</keyword>
<feature type="transmembrane region" description="Helical" evidence="11">
    <location>
        <begin position="282"/>
        <end position="303"/>
    </location>
</feature>
<feature type="transmembrane region" description="Helical" evidence="11">
    <location>
        <begin position="172"/>
        <end position="189"/>
    </location>
</feature>
<dbReference type="RefSeq" id="WP_064122799.1">
    <property type="nucleotide sequence ID" value="NZ_CP015243.1"/>
</dbReference>
<evidence type="ECO:0000256" key="8">
    <source>
        <dbReference type="ARBA" id="ARBA00022989"/>
    </source>
</evidence>
<dbReference type="GO" id="GO:0015648">
    <property type="term" value="F:lipid-linked peptidoglycan transporter activity"/>
    <property type="evidence" value="ECO:0007669"/>
    <property type="project" value="TreeGrafter"/>
</dbReference>
<dbReference type="STRING" id="376489.A5892_10715"/>
<evidence type="ECO:0000256" key="1">
    <source>
        <dbReference type="ARBA" id="ARBA00004141"/>
    </source>
</evidence>
<feature type="transmembrane region" description="Helical" evidence="11">
    <location>
        <begin position="348"/>
        <end position="369"/>
    </location>
</feature>
<keyword evidence="11" id="KW-0997">Cell inner membrane</keyword>
<keyword evidence="9 11" id="KW-0472">Membrane</keyword>
<dbReference type="InterPro" id="IPR001182">
    <property type="entry name" value="FtsW/RodA"/>
</dbReference>
<evidence type="ECO:0000256" key="5">
    <source>
        <dbReference type="ARBA" id="ARBA00022692"/>
    </source>
</evidence>
<evidence type="ECO:0000256" key="6">
    <source>
        <dbReference type="ARBA" id="ARBA00022960"/>
    </source>
</evidence>
<protein>
    <recommendedName>
        <fullName evidence="11">Peptidoglycan glycosyltransferase MrdB</fullName>
        <shortName evidence="11">PGT</shortName>
        <ecNumber evidence="11">2.4.99.28</ecNumber>
    </recommendedName>
    <alternativeName>
        <fullName evidence="11">Cell elongation protein RodA</fullName>
    </alternativeName>
    <alternativeName>
        <fullName evidence="11">Cell wall polymerase</fullName>
    </alternativeName>
    <alternativeName>
        <fullName evidence="11">Peptidoglycan polymerase</fullName>
        <shortName evidence="11">PG polymerase</shortName>
    </alternativeName>
</protein>
<dbReference type="PANTHER" id="PTHR30474:SF1">
    <property type="entry name" value="PEPTIDOGLYCAN GLYCOSYLTRANSFERASE MRDB"/>
    <property type="match status" value="1"/>
</dbReference>
<keyword evidence="10 11" id="KW-0961">Cell wall biogenesis/degradation</keyword>
<feature type="transmembrane region" description="Helical" evidence="11">
    <location>
        <begin position="29"/>
        <end position="48"/>
    </location>
</feature>
<dbReference type="GO" id="GO:0008955">
    <property type="term" value="F:peptidoglycan glycosyltransferase activity"/>
    <property type="evidence" value="ECO:0007669"/>
    <property type="project" value="UniProtKB-UniRule"/>
</dbReference>
<keyword evidence="2 11" id="KW-1003">Cell membrane</keyword>
<evidence type="ECO:0000256" key="2">
    <source>
        <dbReference type="ARBA" id="ARBA00022475"/>
    </source>
</evidence>
<keyword evidence="3 11" id="KW-0328">Glycosyltransferase</keyword>
<keyword evidence="7 11" id="KW-0573">Peptidoglycan synthesis</keyword>
<keyword evidence="4 11" id="KW-0808">Transferase</keyword>
<dbReference type="GO" id="GO:0071555">
    <property type="term" value="P:cell wall organization"/>
    <property type="evidence" value="ECO:0007669"/>
    <property type="project" value="UniProtKB-KW"/>
</dbReference>
<dbReference type="GO" id="GO:0009252">
    <property type="term" value="P:peptidoglycan biosynthetic process"/>
    <property type="evidence" value="ECO:0007669"/>
    <property type="project" value="UniProtKB-UniRule"/>
</dbReference>
<dbReference type="KEGG" id="haa:A5892_10715"/>
<dbReference type="UniPathway" id="UPA00219"/>
<accession>A0A172YF35</accession>
<comment type="catalytic activity">
    <reaction evidence="11">
        <text>[GlcNAc-(1-&gt;4)-Mur2Ac(oyl-L-Ala-gamma-D-Glu-L-Lys-D-Ala-D-Ala)](n)-di-trans,octa-cis-undecaprenyl diphosphate + beta-D-GlcNAc-(1-&gt;4)-Mur2Ac(oyl-L-Ala-gamma-D-Glu-L-Lys-D-Ala-D-Ala)-di-trans,octa-cis-undecaprenyl diphosphate = [GlcNAc-(1-&gt;4)-Mur2Ac(oyl-L-Ala-gamma-D-Glu-L-Lys-D-Ala-D-Ala)](n+1)-di-trans,octa-cis-undecaprenyl diphosphate + di-trans,octa-cis-undecaprenyl diphosphate + H(+)</text>
        <dbReference type="Rhea" id="RHEA:23708"/>
        <dbReference type="Rhea" id="RHEA-COMP:9602"/>
        <dbReference type="Rhea" id="RHEA-COMP:9603"/>
        <dbReference type="ChEBI" id="CHEBI:15378"/>
        <dbReference type="ChEBI" id="CHEBI:58405"/>
        <dbReference type="ChEBI" id="CHEBI:60033"/>
        <dbReference type="ChEBI" id="CHEBI:78435"/>
        <dbReference type="EC" id="2.4.99.28"/>
    </reaction>
</comment>
<keyword evidence="5 11" id="KW-0812">Transmembrane</keyword>
<dbReference type="GO" id="GO:0051301">
    <property type="term" value="P:cell division"/>
    <property type="evidence" value="ECO:0007669"/>
    <property type="project" value="InterPro"/>
</dbReference>
<evidence type="ECO:0000256" key="4">
    <source>
        <dbReference type="ARBA" id="ARBA00022679"/>
    </source>
</evidence>
<comment type="subcellular location">
    <subcellularLocation>
        <location evidence="11">Cell inner membrane</location>
        <topology evidence="11">Multi-pass membrane protein</topology>
    </subcellularLocation>
    <subcellularLocation>
        <location evidence="1">Membrane</location>
        <topology evidence="1">Multi-pass membrane protein</topology>
    </subcellularLocation>
</comment>
<dbReference type="Pfam" id="PF01098">
    <property type="entry name" value="FTSW_RODA_SPOVE"/>
    <property type="match status" value="1"/>
</dbReference>
<evidence type="ECO:0000256" key="3">
    <source>
        <dbReference type="ARBA" id="ARBA00022676"/>
    </source>
</evidence>
<feature type="transmembrane region" description="Helical" evidence="11">
    <location>
        <begin position="315"/>
        <end position="342"/>
    </location>
</feature>
<feature type="transmembrane region" description="Helical" evidence="11">
    <location>
        <begin position="148"/>
        <end position="166"/>
    </location>
</feature>
<gene>
    <name evidence="11" type="primary">mrdB</name>
    <name evidence="11" type="synonym">rodA</name>
    <name evidence="12" type="ORF">A5892_10715</name>
</gene>
<comment type="function">
    <text evidence="11">Peptidoglycan polymerase that is essential for cell wall elongation.</text>
</comment>
<feature type="transmembrane region" description="Helical" evidence="11">
    <location>
        <begin position="194"/>
        <end position="213"/>
    </location>
</feature>
<evidence type="ECO:0000256" key="10">
    <source>
        <dbReference type="ARBA" id="ARBA00023316"/>
    </source>
</evidence>
<dbReference type="HAMAP" id="MF_02079">
    <property type="entry name" value="PGT_RodA"/>
    <property type="match status" value="1"/>
</dbReference>
<evidence type="ECO:0000313" key="13">
    <source>
        <dbReference type="Proteomes" id="UP000077875"/>
    </source>
</evidence>
<dbReference type="NCBIfam" id="TIGR02210">
    <property type="entry name" value="rodA_shape"/>
    <property type="match status" value="1"/>
</dbReference>
<comment type="pathway">
    <text evidence="11">Cell wall biogenesis; peptidoglycan biosynthesis.</text>
</comment>
<evidence type="ECO:0000256" key="7">
    <source>
        <dbReference type="ARBA" id="ARBA00022984"/>
    </source>
</evidence>
<organism evidence="12 13">
    <name type="scientific">Halotalea alkalilenta</name>
    <dbReference type="NCBI Taxonomy" id="376489"/>
    <lineage>
        <taxon>Bacteria</taxon>
        <taxon>Pseudomonadati</taxon>
        <taxon>Pseudomonadota</taxon>
        <taxon>Gammaproteobacteria</taxon>
        <taxon>Oceanospirillales</taxon>
        <taxon>Halomonadaceae</taxon>
        <taxon>Halotalea</taxon>
    </lineage>
</organism>
<dbReference type="EC" id="2.4.99.28" evidence="11"/>
<dbReference type="Proteomes" id="UP000077875">
    <property type="component" value="Chromosome"/>
</dbReference>
<dbReference type="GO" id="GO:0005886">
    <property type="term" value="C:plasma membrane"/>
    <property type="evidence" value="ECO:0007669"/>
    <property type="project" value="UniProtKB-SubCell"/>
</dbReference>
<dbReference type="EMBL" id="CP015243">
    <property type="protein sequence ID" value="ANF57878.1"/>
    <property type="molecule type" value="Genomic_DNA"/>
</dbReference>
<evidence type="ECO:0000256" key="11">
    <source>
        <dbReference type="HAMAP-Rule" id="MF_02079"/>
    </source>
</evidence>